<keyword evidence="2" id="KW-0808">Transferase</keyword>
<evidence type="ECO:0000313" key="2">
    <source>
        <dbReference type="EMBL" id="KMQ81741.1"/>
    </source>
</evidence>
<organism evidence="2 3">
    <name type="scientific">Lasius niger</name>
    <name type="common">Black garden ant</name>
    <dbReference type="NCBI Taxonomy" id="67767"/>
    <lineage>
        <taxon>Eukaryota</taxon>
        <taxon>Metazoa</taxon>
        <taxon>Ecdysozoa</taxon>
        <taxon>Arthropoda</taxon>
        <taxon>Hexapoda</taxon>
        <taxon>Insecta</taxon>
        <taxon>Pterygota</taxon>
        <taxon>Neoptera</taxon>
        <taxon>Endopterygota</taxon>
        <taxon>Hymenoptera</taxon>
        <taxon>Apocrita</taxon>
        <taxon>Aculeata</taxon>
        <taxon>Formicoidea</taxon>
        <taxon>Formicidae</taxon>
        <taxon>Formicinae</taxon>
        <taxon>Lasius</taxon>
        <taxon>Lasius</taxon>
    </lineage>
</organism>
<keyword evidence="3" id="KW-1185">Reference proteome</keyword>
<gene>
    <name evidence="2" type="ORF">RF55_25372</name>
</gene>
<feature type="region of interest" description="Disordered" evidence="1">
    <location>
        <begin position="133"/>
        <end position="158"/>
    </location>
</feature>
<dbReference type="EMBL" id="LBMM01032197">
    <property type="protein sequence ID" value="KMQ81741.1"/>
    <property type="molecule type" value="Genomic_DNA"/>
</dbReference>
<evidence type="ECO:0000256" key="1">
    <source>
        <dbReference type="SAM" id="MobiDB-lite"/>
    </source>
</evidence>
<sequence length="158" mass="18570">MCEEWRPFLERPNTPEELTKIVIVPRLEEWLTREFGSRSFHLTQILTGHGCFAKFLCRIGKRINTICDFCGEDLDDVYHTLKDCPAWDPQRIRLKKELGLSRDFTLNDVVESIVNSLECWRAFSKFAEEVLREKEEEERRRERATTTSSPSIGNDETD</sequence>
<keyword evidence="2" id="KW-0695">RNA-directed DNA polymerase</keyword>
<dbReference type="AlphaFoldDB" id="A0A0J7JV66"/>
<proteinExistence type="predicted"/>
<evidence type="ECO:0000313" key="3">
    <source>
        <dbReference type="Proteomes" id="UP000036403"/>
    </source>
</evidence>
<feature type="compositionally biased region" description="Polar residues" evidence="1">
    <location>
        <begin position="145"/>
        <end position="158"/>
    </location>
</feature>
<name>A0A0J7JV66_LASNI</name>
<dbReference type="Proteomes" id="UP000036403">
    <property type="component" value="Unassembled WGS sequence"/>
</dbReference>
<accession>A0A0J7JV66</accession>
<comment type="caution">
    <text evidence="2">The sequence shown here is derived from an EMBL/GenBank/DDBJ whole genome shotgun (WGS) entry which is preliminary data.</text>
</comment>
<dbReference type="PaxDb" id="67767-A0A0J7JV66"/>
<protein>
    <submittedName>
        <fullName evidence="2">Reverse transcriptase</fullName>
    </submittedName>
</protein>
<dbReference type="OrthoDB" id="7466649at2759"/>
<dbReference type="GO" id="GO:0003964">
    <property type="term" value="F:RNA-directed DNA polymerase activity"/>
    <property type="evidence" value="ECO:0007669"/>
    <property type="project" value="UniProtKB-KW"/>
</dbReference>
<reference evidence="2 3" key="1">
    <citation type="submission" date="2015-04" db="EMBL/GenBank/DDBJ databases">
        <title>Lasius niger genome sequencing.</title>
        <authorList>
            <person name="Konorov E.A."/>
            <person name="Nikitin M.A."/>
            <person name="Kirill M.V."/>
            <person name="Chang P."/>
        </authorList>
    </citation>
    <scope>NUCLEOTIDE SEQUENCE [LARGE SCALE GENOMIC DNA]</scope>
    <source>
        <tissue evidence="2">Whole</tissue>
    </source>
</reference>
<keyword evidence="2" id="KW-0548">Nucleotidyltransferase</keyword>
<feature type="compositionally biased region" description="Basic and acidic residues" evidence="1">
    <location>
        <begin position="133"/>
        <end position="144"/>
    </location>
</feature>